<feature type="transmembrane region" description="Helical" evidence="1">
    <location>
        <begin position="54"/>
        <end position="75"/>
    </location>
</feature>
<organism evidence="2 3">
    <name type="scientific">Clostridium saccharobutylicum</name>
    <dbReference type="NCBI Taxonomy" id="169679"/>
    <lineage>
        <taxon>Bacteria</taxon>
        <taxon>Bacillati</taxon>
        <taxon>Bacillota</taxon>
        <taxon>Clostridia</taxon>
        <taxon>Eubacteriales</taxon>
        <taxon>Clostridiaceae</taxon>
        <taxon>Clostridium</taxon>
    </lineage>
</organism>
<keyword evidence="1" id="KW-0472">Membrane</keyword>
<reference evidence="2 3" key="1">
    <citation type="submission" date="2016-05" db="EMBL/GenBank/DDBJ databases">
        <title>Microbial solvent formation.</title>
        <authorList>
            <person name="Poehlein A."/>
            <person name="Montoya Solano J.D."/>
            <person name="Flitsch S."/>
            <person name="Krabben P."/>
            <person name="Duerre P."/>
            <person name="Daniel R."/>
        </authorList>
    </citation>
    <scope>NUCLEOTIDE SEQUENCE [LARGE SCALE GENOMIC DNA]</scope>
    <source>
        <strain evidence="2 3">L1-8</strain>
    </source>
</reference>
<dbReference type="EMBL" id="LZYZ01000001">
    <property type="protein sequence ID" value="OOM16619.1"/>
    <property type="molecule type" value="Genomic_DNA"/>
</dbReference>
<evidence type="ECO:0000313" key="3">
    <source>
        <dbReference type="Proteomes" id="UP000191154"/>
    </source>
</evidence>
<keyword evidence="1" id="KW-0812">Transmembrane</keyword>
<feature type="transmembrane region" description="Helical" evidence="1">
    <location>
        <begin position="188"/>
        <end position="209"/>
    </location>
</feature>
<evidence type="ECO:0000313" key="2">
    <source>
        <dbReference type="EMBL" id="OOM16619.1"/>
    </source>
</evidence>
<evidence type="ECO:0000256" key="1">
    <source>
        <dbReference type="SAM" id="Phobius"/>
    </source>
</evidence>
<feature type="transmembrane region" description="Helical" evidence="1">
    <location>
        <begin position="81"/>
        <end position="101"/>
    </location>
</feature>
<feature type="transmembrane region" description="Helical" evidence="1">
    <location>
        <begin position="259"/>
        <end position="277"/>
    </location>
</feature>
<feature type="transmembrane region" description="Helical" evidence="1">
    <location>
        <begin position="142"/>
        <end position="162"/>
    </location>
</feature>
<dbReference type="STRING" id="169679.CSACC_42770"/>
<dbReference type="InterPro" id="IPR036034">
    <property type="entry name" value="PDZ_sf"/>
</dbReference>
<feature type="transmembrane region" description="Helical" evidence="1">
    <location>
        <begin position="108"/>
        <end position="130"/>
    </location>
</feature>
<feature type="transmembrane region" description="Helical" evidence="1">
    <location>
        <begin position="229"/>
        <end position="247"/>
    </location>
</feature>
<comment type="caution">
    <text evidence="2">The sequence shown here is derived from an EMBL/GenBank/DDBJ whole genome shotgun (WGS) entry which is preliminary data.</text>
</comment>
<name>A0A1S8NJE4_CLOSA</name>
<feature type="transmembrane region" description="Helical" evidence="1">
    <location>
        <begin position="12"/>
        <end position="33"/>
    </location>
</feature>
<accession>A0A1S8NJE4</accession>
<gene>
    <name evidence="2" type="ORF">CLOSAC_08900</name>
</gene>
<dbReference type="SUPFAM" id="SSF50156">
    <property type="entry name" value="PDZ domain-like"/>
    <property type="match status" value="1"/>
</dbReference>
<dbReference type="AlphaFoldDB" id="A0A1S8NJE4"/>
<sequence length="434" mass="48705">MNLFMYPLRAVAQAIITPPLSVILIIVSMTLYIKNNKTITMQKIILGGSVNSSIELTLSQIVLGIIGGTLGSILLTGLGVVFKDISDIIFLFLTSILLMFIRPRMICFSYSGAILGMLSIIIKAVSFYITQLSDLKIFDIDILYLMTFIGVFHIIEGVLVMIDGHRGAIPVFTNKHGKILGGYAFKRYWPLSVAVITSGIINNFSLKHLSISMEMPYWWPIIKAQEFNIITKTMLSIFPMYAILGYSTVTFTRTKREKAASSGIHIVAYGISLIIVAQLARVGLLGEIAVLIFAPFAHEFMLNIQRKNEEKRCAKFVSDEEGLVVLEIAVDSPIRDFGIDIGSKILLVNNTNINSEAEIYPILRKNLNRGILTIKDSNGFVKEFEYKHENNKRLGIALVPRNVNEKDMSSDDSESFKNILKMLKDKEECKFKRR</sequence>
<dbReference type="RefSeq" id="WP_077864313.1">
    <property type="nucleotide sequence ID" value="NZ_LZYZ01000001.1"/>
</dbReference>
<keyword evidence="1" id="KW-1133">Transmembrane helix</keyword>
<protein>
    <recommendedName>
        <fullName evidence="4">Signal protein PDZ</fullName>
    </recommendedName>
</protein>
<proteinExistence type="predicted"/>
<evidence type="ECO:0008006" key="4">
    <source>
        <dbReference type="Google" id="ProtNLM"/>
    </source>
</evidence>
<dbReference type="Proteomes" id="UP000191154">
    <property type="component" value="Unassembled WGS sequence"/>
</dbReference>